<protein>
    <submittedName>
        <fullName evidence="1">Uncharacterized protein</fullName>
    </submittedName>
</protein>
<sequence>MQTTTDQGVQVGFNDPSGPHGDNISDVEDDAANNGNADLTVIITELPSDGVLIYTDENGVSREITDSDVTGETQFASDGITYKPTENLGFLLGSKDESDSSDRTDGFLNWGAQVDSDGKVRELTLSNDDVIRISSNSDPLNQWDNEDGHVGDGIADNDGNGIEVGEVISIDFVSDPVTSVNIGLDGLGGLFVEGHSNAALITIKYTDGTSETIEFQKPAGFEGNGGLFQEFSFTAPTGKEIAGLDLSTKEQGNWELRYVEALPTDDSFDYKAVDSEGQYSDEATVTIDNSNLDRTPVAENAHVTTNEDQAYTFSWSDFSIADGDTLPTDMTITLEGLPASGQLTLNGSPVLTGTAISYADIVDGKLVFTPAADESSSTSGSQDGVDSGDQREDYAAFDFNVSDGNSTSETQTVVVDVTPVADAPTVKITLGEMVKSDATSVHHADVIAAVGKTQAENNDLAIEMGLDNSLPSHLGNNNDYSDTDTLFVGGNNVDTMYGGGGDDTFVGGAQNDSFYGDDATSNTAHDGTDTVYLSGNFEDYKFTFKDNHGGGVPYWIVLDTNSVDSVNDHTGQEDRGDHLYEIERVVFADKVIELNPDGTYEVLQDRTIPVDVDVDLVDTDGSESLVQTVTVDGLPKGIDVYVNGQAIDAEADGTFLVPIDANGNASFDIKVPFYYEGSLDFPLSVTATSVESSNSNSASTTETVDVTARDYVMESGSHGDDTIAGTADHDLIVGDVQGIEIIAGEDYNIAFVLDTSGSMGHWVGTAKDEIRDVFNELLTAANQGSEPGTVNIMLSEFSTGASQVISVDLSSSTAKQDFENALNQISDNGEGWTDYESGLQTAVEWFDSFPEGEAENITYFLTDGEPNYINYLDDASLDKVLIDVASGKDVLTLEDVLTGGNYQYGQDFYYKGQRLIDSNGNVTSPLTGQKLGTISVEGGSLVFTDHNNTGQQSQHMYQLLALMSSVEAIGIGSNVSESLLQQYDTDGVVESNIDVTKLAETILGQDIPLEQGADNLSGGEGDDILLGDLIEFGTNEQGLSAIQSHVASQTGQDISTIDAEDIHNYVKDNIQEFDQSHTGDKSDVLDGGKGDDILFGHGGSDTLDGGEGKDTLVGGLGNDILTGGDDADIFMWTEMESSTDRVTDFNVSEGDSIDVGDLFEDLSNDDISQLLTDLGSGDFHGQVGDVSITVTDDQSASHLTIVKGGQTLTIDFDGASAADVTNSLMDNLSHLKD</sequence>
<keyword evidence="2" id="KW-1185">Reference proteome</keyword>
<gene>
    <name evidence="1" type="ORF">NM09_19990</name>
</gene>
<evidence type="ECO:0000313" key="1">
    <source>
        <dbReference type="EMBL" id="KHD23156.1"/>
    </source>
</evidence>
<organism evidence="1 2">
    <name type="scientific">Vibrio caribbeanicus</name>
    <dbReference type="NCBI Taxonomy" id="701175"/>
    <lineage>
        <taxon>Bacteria</taxon>
        <taxon>Pseudomonadati</taxon>
        <taxon>Pseudomonadota</taxon>
        <taxon>Gammaproteobacteria</taxon>
        <taxon>Vibrionales</taxon>
        <taxon>Vibrionaceae</taxon>
        <taxon>Vibrio</taxon>
    </lineage>
</organism>
<accession>A0ACC4NRL6</accession>
<dbReference type="EMBL" id="JRWR01000029">
    <property type="protein sequence ID" value="KHD23156.1"/>
    <property type="molecule type" value="Genomic_DNA"/>
</dbReference>
<comment type="caution">
    <text evidence="1">The sequence shown here is derived from an EMBL/GenBank/DDBJ whole genome shotgun (WGS) entry which is preliminary data.</text>
</comment>
<proteinExistence type="predicted"/>
<evidence type="ECO:0000313" key="2">
    <source>
        <dbReference type="Proteomes" id="UP000030421"/>
    </source>
</evidence>
<dbReference type="Proteomes" id="UP000030421">
    <property type="component" value="Unassembled WGS sequence"/>
</dbReference>
<reference evidence="1" key="1">
    <citation type="submission" date="2014-10" db="EMBL/GenBank/DDBJ databases">
        <title>Genome sequencing of Vibrio caribbeanicus T14.</title>
        <authorList>
            <person name="Chan K.-G."/>
            <person name="Mohamad N.I."/>
        </authorList>
    </citation>
    <scope>NUCLEOTIDE SEQUENCE</scope>
    <source>
        <strain evidence="1">T14</strain>
    </source>
</reference>
<name>A0ACC4NRL6_9VIBR</name>